<keyword evidence="7" id="KW-0547">Nucleotide-binding</keyword>
<accession>A0A0G9MUF4</accession>
<dbReference type="CDD" id="cd00082">
    <property type="entry name" value="HisKA"/>
    <property type="match status" value="1"/>
</dbReference>
<dbReference type="SUPFAM" id="SSF47384">
    <property type="entry name" value="Homodimeric domain of signal transducing histidine kinase"/>
    <property type="match status" value="1"/>
</dbReference>
<dbReference type="PANTHER" id="PTHR44936">
    <property type="entry name" value="SENSOR PROTEIN CREC"/>
    <property type="match status" value="1"/>
</dbReference>
<dbReference type="InterPro" id="IPR036097">
    <property type="entry name" value="HisK_dim/P_sf"/>
</dbReference>
<dbReference type="AlphaFoldDB" id="A0A0G9MUF4"/>
<dbReference type="InterPro" id="IPR036890">
    <property type="entry name" value="HATPase_C_sf"/>
</dbReference>
<dbReference type="Gene3D" id="3.30.565.10">
    <property type="entry name" value="Histidine kinase-like ATPase, C-terminal domain"/>
    <property type="match status" value="1"/>
</dbReference>
<dbReference type="EC" id="2.7.13.3" evidence="3"/>
<dbReference type="PATRIC" id="fig|1581420.6.peg.1627"/>
<comment type="caution">
    <text evidence="12">The sequence shown here is derived from an EMBL/GenBank/DDBJ whole genome shotgun (WGS) entry which is preliminary data.</text>
</comment>
<evidence type="ECO:0000256" key="1">
    <source>
        <dbReference type="ARBA" id="ARBA00000085"/>
    </source>
</evidence>
<dbReference type="GO" id="GO:0000155">
    <property type="term" value="F:phosphorelay sensor kinase activity"/>
    <property type="evidence" value="ECO:0007669"/>
    <property type="project" value="InterPro"/>
</dbReference>
<dbReference type="SUPFAM" id="SSF55874">
    <property type="entry name" value="ATPase domain of HSP90 chaperone/DNA topoisomerase II/histidine kinase"/>
    <property type="match status" value="1"/>
</dbReference>
<evidence type="ECO:0000256" key="2">
    <source>
        <dbReference type="ARBA" id="ARBA00004651"/>
    </source>
</evidence>
<keyword evidence="10" id="KW-0472">Membrane</keyword>
<keyword evidence="13" id="KW-1185">Reference proteome</keyword>
<dbReference type="SMART" id="SM00387">
    <property type="entry name" value="HATPase_c"/>
    <property type="match status" value="1"/>
</dbReference>
<comment type="catalytic activity">
    <reaction evidence="1">
        <text>ATP + protein L-histidine = ADP + protein N-phospho-L-histidine.</text>
        <dbReference type="EC" id="2.7.13.3"/>
    </reaction>
</comment>
<dbReference type="InterPro" id="IPR003594">
    <property type="entry name" value="HATPase_dom"/>
</dbReference>
<feature type="transmembrane region" description="Helical" evidence="10">
    <location>
        <begin position="173"/>
        <end position="192"/>
    </location>
</feature>
<feature type="domain" description="Histidine kinase" evidence="11">
    <location>
        <begin position="254"/>
        <end position="453"/>
    </location>
</feature>
<organism evidence="12 13">
    <name type="scientific">Aurantiacibacter luteus</name>
    <dbReference type="NCBI Taxonomy" id="1581420"/>
    <lineage>
        <taxon>Bacteria</taxon>
        <taxon>Pseudomonadati</taxon>
        <taxon>Pseudomonadota</taxon>
        <taxon>Alphaproteobacteria</taxon>
        <taxon>Sphingomonadales</taxon>
        <taxon>Erythrobacteraceae</taxon>
        <taxon>Aurantiacibacter</taxon>
    </lineage>
</organism>
<evidence type="ECO:0000256" key="6">
    <source>
        <dbReference type="ARBA" id="ARBA00022679"/>
    </source>
</evidence>
<name>A0A0G9MUF4_9SPHN</name>
<gene>
    <name evidence="12" type="ORF">AAW00_07930</name>
</gene>
<dbReference type="PROSITE" id="PS50109">
    <property type="entry name" value="HIS_KIN"/>
    <property type="match status" value="1"/>
</dbReference>
<evidence type="ECO:0000256" key="9">
    <source>
        <dbReference type="ARBA" id="ARBA00022840"/>
    </source>
</evidence>
<keyword evidence="6" id="KW-0808">Transferase</keyword>
<keyword evidence="8" id="KW-0418">Kinase</keyword>
<dbReference type="PRINTS" id="PR00344">
    <property type="entry name" value="BCTRLSENSOR"/>
</dbReference>
<dbReference type="InterPro" id="IPR005467">
    <property type="entry name" value="His_kinase_dom"/>
</dbReference>
<dbReference type="InterPro" id="IPR003661">
    <property type="entry name" value="HisK_dim/P_dom"/>
</dbReference>
<reference evidence="12 13" key="1">
    <citation type="submission" date="2015-04" db="EMBL/GenBank/DDBJ databases">
        <title>The draft genome sequence of Erythrobacter luteus KA37.</title>
        <authorList>
            <person name="Zhuang L."/>
            <person name="Liu Y."/>
            <person name="Shao Z."/>
        </authorList>
    </citation>
    <scope>NUCLEOTIDE SEQUENCE [LARGE SCALE GENOMIC DNA]</scope>
    <source>
        <strain evidence="12 13">KA37</strain>
    </source>
</reference>
<protein>
    <recommendedName>
        <fullName evidence="3">histidine kinase</fullName>
        <ecNumber evidence="3">2.7.13.3</ecNumber>
    </recommendedName>
</protein>
<keyword evidence="10" id="KW-0812">Transmembrane</keyword>
<evidence type="ECO:0000256" key="8">
    <source>
        <dbReference type="ARBA" id="ARBA00022777"/>
    </source>
</evidence>
<dbReference type="EMBL" id="LBHB01000002">
    <property type="protein sequence ID" value="KLE34189.1"/>
    <property type="molecule type" value="Genomic_DNA"/>
</dbReference>
<dbReference type="GO" id="GO:0005886">
    <property type="term" value="C:plasma membrane"/>
    <property type="evidence" value="ECO:0007669"/>
    <property type="project" value="UniProtKB-SubCell"/>
</dbReference>
<dbReference type="Proteomes" id="UP000053464">
    <property type="component" value="Unassembled WGS sequence"/>
</dbReference>
<proteinExistence type="predicted"/>
<keyword evidence="10" id="KW-1133">Transmembrane helix</keyword>
<evidence type="ECO:0000259" key="11">
    <source>
        <dbReference type="PROSITE" id="PS50109"/>
    </source>
</evidence>
<evidence type="ECO:0000256" key="4">
    <source>
        <dbReference type="ARBA" id="ARBA00022475"/>
    </source>
</evidence>
<dbReference type="CDD" id="cd00075">
    <property type="entry name" value="HATPase"/>
    <property type="match status" value="1"/>
</dbReference>
<evidence type="ECO:0000256" key="10">
    <source>
        <dbReference type="SAM" id="Phobius"/>
    </source>
</evidence>
<keyword evidence="5" id="KW-0597">Phosphoprotein</keyword>
<evidence type="ECO:0000256" key="5">
    <source>
        <dbReference type="ARBA" id="ARBA00022553"/>
    </source>
</evidence>
<dbReference type="InterPro" id="IPR050980">
    <property type="entry name" value="2C_sensor_his_kinase"/>
</dbReference>
<keyword evidence="4" id="KW-1003">Cell membrane</keyword>
<evidence type="ECO:0000256" key="3">
    <source>
        <dbReference type="ARBA" id="ARBA00012438"/>
    </source>
</evidence>
<dbReference type="GO" id="GO:0005524">
    <property type="term" value="F:ATP binding"/>
    <property type="evidence" value="ECO:0007669"/>
    <property type="project" value="UniProtKB-KW"/>
</dbReference>
<keyword evidence="9" id="KW-0067">ATP-binding</keyword>
<dbReference type="Pfam" id="PF02518">
    <property type="entry name" value="HATPase_c"/>
    <property type="match status" value="1"/>
</dbReference>
<evidence type="ECO:0000313" key="12">
    <source>
        <dbReference type="EMBL" id="KLE34189.1"/>
    </source>
</evidence>
<dbReference type="PANTHER" id="PTHR44936:SF10">
    <property type="entry name" value="SENSOR PROTEIN RSTB"/>
    <property type="match status" value="1"/>
</dbReference>
<dbReference type="OrthoDB" id="9804645at2"/>
<dbReference type="STRING" id="1581420.AAW00_07930"/>
<dbReference type="InterPro" id="IPR004358">
    <property type="entry name" value="Sig_transdc_His_kin-like_C"/>
</dbReference>
<sequence length="453" mass="48885">MRLSPRSLQGQMLLAVALALLAAQVIAGVFLYRAAAARAEAEVVNALAFQMIGDVRDPRARWRERGDERRGGFAQRRRALALSLIEDGLQGRRVRERDREQALADVLQSQGVDTEDLIVLAPIGPEERQRLRGGRPGNGTAIVIAGLRETGGESWRIAAHELPRFTGNPLRGVLIQTLILYVVLVGGLALLLRRITRPLAALTARVENFGGSTVDGPPLEPSGPDDTRRLIEAHGRMEARIAALLDEKDVMLGAIGHDLKTPLAALRVRIESVEDETERARMAATIEDITRSLDDILSLARVGRPSDPLERTDLAALVAGVVEEFEDMGEPVELVASERIAAPVRATWLRRAVRNLAGNALRYGGAARIVLAREGKQAVIRIEDDGPGIPEGQIAAMLEPFQRGEASRNRETGGAGLGLTLARAIADQHGGTLTLRNREGGASGLVAELRLPI</sequence>
<evidence type="ECO:0000313" key="13">
    <source>
        <dbReference type="Proteomes" id="UP000053464"/>
    </source>
</evidence>
<dbReference type="SMART" id="SM00388">
    <property type="entry name" value="HisKA"/>
    <property type="match status" value="1"/>
</dbReference>
<evidence type="ECO:0000256" key="7">
    <source>
        <dbReference type="ARBA" id="ARBA00022741"/>
    </source>
</evidence>
<comment type="subcellular location">
    <subcellularLocation>
        <location evidence="2">Cell membrane</location>
        <topology evidence="2">Multi-pass membrane protein</topology>
    </subcellularLocation>
</comment>
<dbReference type="Gene3D" id="1.10.287.130">
    <property type="match status" value="1"/>
</dbReference>
<dbReference type="RefSeq" id="WP_047003835.1">
    <property type="nucleotide sequence ID" value="NZ_LBHB01000002.1"/>
</dbReference>